<feature type="region of interest" description="Disordered" evidence="1">
    <location>
        <begin position="1"/>
        <end position="64"/>
    </location>
</feature>
<organism evidence="2 3">
    <name type="scientific">Thalassiosira oceanica</name>
    <name type="common">Marine diatom</name>
    <dbReference type="NCBI Taxonomy" id="159749"/>
    <lineage>
        <taxon>Eukaryota</taxon>
        <taxon>Sar</taxon>
        <taxon>Stramenopiles</taxon>
        <taxon>Ochrophyta</taxon>
        <taxon>Bacillariophyta</taxon>
        <taxon>Coscinodiscophyceae</taxon>
        <taxon>Thalassiosirophycidae</taxon>
        <taxon>Thalassiosirales</taxon>
        <taxon>Thalassiosiraceae</taxon>
        <taxon>Thalassiosira</taxon>
    </lineage>
</organism>
<evidence type="ECO:0000256" key="1">
    <source>
        <dbReference type="SAM" id="MobiDB-lite"/>
    </source>
</evidence>
<evidence type="ECO:0000313" key="3">
    <source>
        <dbReference type="Proteomes" id="UP000266841"/>
    </source>
</evidence>
<sequence length="64" mass="6591">MVHNNEARGLLEGSPPVPLQVAEGAEEGSELAQKAELAEATGEDAEASPELAEEAGEEEEACCP</sequence>
<comment type="caution">
    <text evidence="2">The sequence shown here is derived from an EMBL/GenBank/DDBJ whole genome shotgun (WGS) entry which is preliminary data.</text>
</comment>
<feature type="compositionally biased region" description="Acidic residues" evidence="1">
    <location>
        <begin position="41"/>
        <end position="64"/>
    </location>
</feature>
<name>K0T9E3_THAOC</name>
<accession>K0T9E3</accession>
<feature type="non-terminal residue" evidence="2">
    <location>
        <position position="64"/>
    </location>
</feature>
<proteinExistence type="predicted"/>
<protein>
    <submittedName>
        <fullName evidence="2">Uncharacterized protein</fullName>
    </submittedName>
</protein>
<evidence type="ECO:0000313" key="2">
    <source>
        <dbReference type="EMBL" id="EJK70056.1"/>
    </source>
</evidence>
<dbReference type="Proteomes" id="UP000266841">
    <property type="component" value="Unassembled WGS sequence"/>
</dbReference>
<reference evidence="2 3" key="1">
    <citation type="journal article" date="2012" name="Genome Biol.">
        <title>Genome and low-iron response of an oceanic diatom adapted to chronic iron limitation.</title>
        <authorList>
            <person name="Lommer M."/>
            <person name="Specht M."/>
            <person name="Roy A.S."/>
            <person name="Kraemer L."/>
            <person name="Andreson R."/>
            <person name="Gutowska M.A."/>
            <person name="Wolf J."/>
            <person name="Bergner S.V."/>
            <person name="Schilhabel M.B."/>
            <person name="Klostermeier U.C."/>
            <person name="Beiko R.G."/>
            <person name="Rosenstiel P."/>
            <person name="Hippler M."/>
            <person name="Laroche J."/>
        </authorList>
    </citation>
    <scope>NUCLEOTIDE SEQUENCE [LARGE SCALE GENOMIC DNA]</scope>
    <source>
        <strain evidence="2 3">CCMP1005</strain>
    </source>
</reference>
<dbReference type="EMBL" id="AGNL01009133">
    <property type="protein sequence ID" value="EJK70056.1"/>
    <property type="molecule type" value="Genomic_DNA"/>
</dbReference>
<gene>
    <name evidence="2" type="ORF">THAOC_08622</name>
</gene>
<dbReference type="AlphaFoldDB" id="K0T9E3"/>
<keyword evidence="3" id="KW-1185">Reference proteome</keyword>